<reference evidence="3" key="1">
    <citation type="journal article" date="2019" name="Int. J. Syst. Evol. Microbiol.">
        <title>The Global Catalogue of Microorganisms (GCM) 10K type strain sequencing project: providing services to taxonomists for standard genome sequencing and annotation.</title>
        <authorList>
            <consortium name="The Broad Institute Genomics Platform"/>
            <consortium name="The Broad Institute Genome Sequencing Center for Infectious Disease"/>
            <person name="Wu L."/>
            <person name="Ma J."/>
        </authorList>
    </citation>
    <scope>NUCLEOTIDE SEQUENCE [LARGE SCALE GENOMIC DNA]</scope>
    <source>
        <strain evidence="3">JCM 16082</strain>
    </source>
</reference>
<dbReference type="Proteomes" id="UP001500507">
    <property type="component" value="Unassembled WGS sequence"/>
</dbReference>
<sequence length="73" mass="8306">MIDFTSSGLTHSYSGDKEESNPFRVGKLVTSPSFGMMYINLKTMQVEFEMRGLENIVFENLKIDYSVTSTVKK</sequence>
<evidence type="ECO:0000256" key="1">
    <source>
        <dbReference type="SAM" id="MobiDB-lite"/>
    </source>
</evidence>
<protein>
    <submittedName>
        <fullName evidence="2">Uncharacterized protein</fullName>
    </submittedName>
</protein>
<evidence type="ECO:0000313" key="3">
    <source>
        <dbReference type="Proteomes" id="UP001500507"/>
    </source>
</evidence>
<evidence type="ECO:0000313" key="2">
    <source>
        <dbReference type="EMBL" id="GAA0873019.1"/>
    </source>
</evidence>
<comment type="caution">
    <text evidence="2">The sequence shown here is derived from an EMBL/GenBank/DDBJ whole genome shotgun (WGS) entry which is preliminary data.</text>
</comment>
<feature type="region of interest" description="Disordered" evidence="1">
    <location>
        <begin position="1"/>
        <end position="22"/>
    </location>
</feature>
<feature type="compositionally biased region" description="Polar residues" evidence="1">
    <location>
        <begin position="1"/>
        <end position="13"/>
    </location>
</feature>
<dbReference type="EMBL" id="BAAAFG010000016">
    <property type="protein sequence ID" value="GAA0873019.1"/>
    <property type="molecule type" value="Genomic_DNA"/>
</dbReference>
<name>A0ABP3XUE6_9FLAO</name>
<gene>
    <name evidence="2" type="ORF">GCM10009117_21660</name>
</gene>
<accession>A0ABP3XUE6</accession>
<keyword evidence="3" id="KW-1185">Reference proteome</keyword>
<organism evidence="2 3">
    <name type="scientific">Gangjinia marincola</name>
    <dbReference type="NCBI Taxonomy" id="578463"/>
    <lineage>
        <taxon>Bacteria</taxon>
        <taxon>Pseudomonadati</taxon>
        <taxon>Bacteroidota</taxon>
        <taxon>Flavobacteriia</taxon>
        <taxon>Flavobacteriales</taxon>
        <taxon>Flavobacteriaceae</taxon>
        <taxon>Gangjinia</taxon>
    </lineage>
</organism>
<proteinExistence type="predicted"/>